<feature type="region of interest" description="Disordered" evidence="2">
    <location>
        <begin position="193"/>
        <end position="285"/>
    </location>
</feature>
<dbReference type="InParanoid" id="A0A2T2ZYE6"/>
<proteinExistence type="predicted"/>
<feature type="compositionally biased region" description="Basic and acidic residues" evidence="2">
    <location>
        <begin position="255"/>
        <end position="264"/>
    </location>
</feature>
<keyword evidence="4" id="KW-1185">Reference proteome</keyword>
<organism evidence="3 4">
    <name type="scientific">Coniella lustricola</name>
    <dbReference type="NCBI Taxonomy" id="2025994"/>
    <lineage>
        <taxon>Eukaryota</taxon>
        <taxon>Fungi</taxon>
        <taxon>Dikarya</taxon>
        <taxon>Ascomycota</taxon>
        <taxon>Pezizomycotina</taxon>
        <taxon>Sordariomycetes</taxon>
        <taxon>Sordariomycetidae</taxon>
        <taxon>Diaporthales</taxon>
        <taxon>Schizoparmaceae</taxon>
        <taxon>Coniella</taxon>
    </lineage>
</organism>
<dbReference type="EMBL" id="KZ678564">
    <property type="protein sequence ID" value="PSR79512.1"/>
    <property type="molecule type" value="Genomic_DNA"/>
</dbReference>
<keyword evidence="1" id="KW-0175">Coiled coil</keyword>
<feature type="compositionally biased region" description="Basic and acidic residues" evidence="2">
    <location>
        <begin position="275"/>
        <end position="284"/>
    </location>
</feature>
<name>A0A2T2ZYE6_9PEZI</name>
<reference evidence="3 4" key="1">
    <citation type="journal article" date="2018" name="Mycol. Prog.">
        <title>Coniella lustricola, a new species from submerged detritus.</title>
        <authorList>
            <person name="Raudabaugh D.B."/>
            <person name="Iturriaga T."/>
            <person name="Carver A."/>
            <person name="Mondo S."/>
            <person name="Pangilinan J."/>
            <person name="Lipzen A."/>
            <person name="He G."/>
            <person name="Amirebrahimi M."/>
            <person name="Grigoriev I.V."/>
            <person name="Miller A.N."/>
        </authorList>
    </citation>
    <scope>NUCLEOTIDE SEQUENCE [LARGE SCALE GENOMIC DNA]</scope>
    <source>
        <strain evidence="3 4">B22-T-1</strain>
    </source>
</reference>
<sequence>MSPTLSDGPPGSPPVQPQQVIILPGFARQEQLEIDYGSLLFRSTWTSKCHTDAAWAERFVPSHYLLKAVHYGNNMALLFKACINLNRYYESPHFWTAVARGFSCKGPFLQAQVDTLVRARKAYLRNYGNCFKSHAVKAVDTWINIVASKQPFHDHRPESSLDERRLFEASERYYADAKMPRFLHTDAAGVLSRLNDPDMSHRPRKRSRSSAADAYDDEPCSAGPKRRPRPGDGHHPLDSSYTDRSAWDGLPPLKTEFRDADLRTRHSPASNPTAHDTHSDEPIGRIRGCASHESLSSKPVAAVLDPVTQPSPKDHNLERANELLRDRIDLLGKKLETQQKTDVKAAVAEQNAEIARHALEMLNRFEKRLLEVEAQRARDAENAQTRIDALEAKLAAQQTEATTSNALLARIASLEEKLSGMNLLPFFSRVRFLEDQINQATEQASGARTNAVAAEEALNDLSQRLAQMESKTEQTTERIDKTCKEMRDETSELSYALSKYIVTTGEDAAKQESTMRDHVKEVLEEAIDTLPAMRTLSNRTIHVEKALKSQKVAADRLNKALEENQEMRTRWKKLNSLFADMTTESAQRDRSLGSLQDQVTALADRLDQIAHAQSQVGDAAFLSRRIEEVMARTAGFGDEIKVLRTSQEDTALRIAELVDLLHNSFAS</sequence>
<feature type="coiled-coil region" evidence="1">
    <location>
        <begin position="430"/>
        <end position="485"/>
    </location>
</feature>
<protein>
    <submittedName>
        <fullName evidence="3">Uncharacterized protein</fullName>
    </submittedName>
</protein>
<dbReference type="STRING" id="2025994.A0A2T2ZYE6"/>
<evidence type="ECO:0000313" key="3">
    <source>
        <dbReference type="EMBL" id="PSR79512.1"/>
    </source>
</evidence>
<feature type="coiled-coil region" evidence="1">
    <location>
        <begin position="355"/>
        <end position="400"/>
    </location>
</feature>
<dbReference type="OrthoDB" id="5214100at2759"/>
<accession>A0A2T2ZYE6</accession>
<evidence type="ECO:0000256" key="1">
    <source>
        <dbReference type="SAM" id="Coils"/>
    </source>
</evidence>
<dbReference type="AlphaFoldDB" id="A0A2T2ZYE6"/>
<dbReference type="Proteomes" id="UP000241462">
    <property type="component" value="Unassembled WGS sequence"/>
</dbReference>
<evidence type="ECO:0000313" key="4">
    <source>
        <dbReference type="Proteomes" id="UP000241462"/>
    </source>
</evidence>
<evidence type="ECO:0000256" key="2">
    <source>
        <dbReference type="SAM" id="MobiDB-lite"/>
    </source>
</evidence>
<gene>
    <name evidence="3" type="ORF">BD289DRAFT_455799</name>
</gene>